<organism evidence="2 3">
    <name type="scientific">Tianweitania populi</name>
    <dbReference type="NCBI Taxonomy" id="1607949"/>
    <lineage>
        <taxon>Bacteria</taxon>
        <taxon>Pseudomonadati</taxon>
        <taxon>Pseudomonadota</taxon>
        <taxon>Alphaproteobacteria</taxon>
        <taxon>Hyphomicrobiales</taxon>
        <taxon>Phyllobacteriaceae</taxon>
        <taxon>Tianweitania</taxon>
    </lineage>
</organism>
<reference evidence="2" key="2">
    <citation type="submission" date="2020-09" db="EMBL/GenBank/DDBJ databases">
        <authorList>
            <person name="Sun Q."/>
            <person name="Kim S."/>
        </authorList>
    </citation>
    <scope>NUCLEOTIDE SEQUENCE</scope>
    <source>
        <strain evidence="2">KCTC 42249</strain>
    </source>
</reference>
<protein>
    <submittedName>
        <fullName evidence="2">Uncharacterized protein</fullName>
    </submittedName>
</protein>
<feature type="transmembrane region" description="Helical" evidence="1">
    <location>
        <begin position="51"/>
        <end position="68"/>
    </location>
</feature>
<dbReference type="EMBL" id="BMZQ01000004">
    <property type="protein sequence ID" value="GHD21839.1"/>
    <property type="molecule type" value="Genomic_DNA"/>
</dbReference>
<evidence type="ECO:0000256" key="1">
    <source>
        <dbReference type="SAM" id="Phobius"/>
    </source>
</evidence>
<gene>
    <name evidence="2" type="ORF">GCM10016234_35540</name>
</gene>
<reference evidence="2" key="1">
    <citation type="journal article" date="2014" name="Int. J. Syst. Evol. Microbiol.">
        <title>Complete genome sequence of Corynebacterium casei LMG S-19264T (=DSM 44701T), isolated from a smear-ripened cheese.</title>
        <authorList>
            <consortium name="US DOE Joint Genome Institute (JGI-PGF)"/>
            <person name="Walter F."/>
            <person name="Albersmeier A."/>
            <person name="Kalinowski J."/>
            <person name="Ruckert C."/>
        </authorList>
    </citation>
    <scope>NUCLEOTIDE SEQUENCE</scope>
    <source>
        <strain evidence="2">KCTC 42249</strain>
    </source>
</reference>
<dbReference type="InterPro" id="IPR048041">
    <property type="entry name" value="VpsF-like"/>
</dbReference>
<feature type="transmembrane region" description="Helical" evidence="1">
    <location>
        <begin position="190"/>
        <end position="210"/>
    </location>
</feature>
<evidence type="ECO:0000313" key="3">
    <source>
        <dbReference type="Proteomes" id="UP000630142"/>
    </source>
</evidence>
<feature type="transmembrane region" description="Helical" evidence="1">
    <location>
        <begin position="222"/>
        <end position="243"/>
    </location>
</feature>
<name>A0A8J3GLI0_9HYPH</name>
<dbReference type="NCBIfam" id="NF038256">
    <property type="entry name" value="exopoly_VpsF"/>
    <property type="match status" value="1"/>
</dbReference>
<evidence type="ECO:0000313" key="2">
    <source>
        <dbReference type="EMBL" id="GHD21839.1"/>
    </source>
</evidence>
<feature type="transmembrane region" description="Helical" evidence="1">
    <location>
        <begin position="102"/>
        <end position="124"/>
    </location>
</feature>
<feature type="transmembrane region" description="Helical" evidence="1">
    <location>
        <begin position="168"/>
        <end position="184"/>
    </location>
</feature>
<feature type="transmembrane region" description="Helical" evidence="1">
    <location>
        <begin position="144"/>
        <end position="163"/>
    </location>
</feature>
<accession>A0A8J3GLI0</accession>
<feature type="transmembrane region" description="Helical" evidence="1">
    <location>
        <begin position="300"/>
        <end position="321"/>
    </location>
</feature>
<sequence length="387" mass="42326">MLNLAVSYSTEGGSFPEKLHIGTYAIFFLLAAILISRPLVLKGDEVSLFKAILRFTALILLLVPYLFVTGRAGSSGFVIDSYLVACAAAMIMLSLNRETRTALGSVMLGMIVVSAILGIVEAVVQQHFLPYPFREQEFRPIGLSAHPLALGTLCATAIAFVALTPWRLWVKIACILLLFAGTAASGARAALLLAIIETLLLTTILPWRGLSRRQQREAKFTVTLLTVIGGAALIIAFAAGGFLNRFNETIFDENFSARVTVYQVFDFVTWQNILFGMNADDLLAIVNEKLHLPYIESTPVVLGLLFGVPLAVIFSLSFFRFLYQLLRNTTRPAWIGTITFLLAALSNNTLSSKAPELMIVFILLMAYQVNGASDEVNVRRRGLADVA</sequence>
<comment type="caution">
    <text evidence="2">The sequence shown here is derived from an EMBL/GenBank/DDBJ whole genome shotgun (WGS) entry which is preliminary data.</text>
</comment>
<dbReference type="Proteomes" id="UP000630142">
    <property type="component" value="Unassembled WGS sequence"/>
</dbReference>
<proteinExistence type="predicted"/>
<feature type="transmembrane region" description="Helical" evidence="1">
    <location>
        <begin position="74"/>
        <end position="95"/>
    </location>
</feature>
<dbReference type="AlphaFoldDB" id="A0A8J3GLI0"/>
<feature type="transmembrane region" description="Helical" evidence="1">
    <location>
        <begin position="20"/>
        <end position="39"/>
    </location>
</feature>
<keyword evidence="1" id="KW-1133">Transmembrane helix</keyword>
<keyword evidence="3" id="KW-1185">Reference proteome</keyword>
<keyword evidence="1" id="KW-0472">Membrane</keyword>
<keyword evidence="1" id="KW-0812">Transmembrane</keyword>